<evidence type="ECO:0000313" key="3">
    <source>
        <dbReference type="Proteomes" id="UP000229615"/>
    </source>
</evidence>
<organism evidence="2 3">
    <name type="scientific">Candidatus Harrisonbacteria bacterium CG10_big_fil_rev_8_21_14_0_10_44_23</name>
    <dbReference type="NCBI Taxonomy" id="1974585"/>
    <lineage>
        <taxon>Bacteria</taxon>
        <taxon>Candidatus Harrisoniibacteriota</taxon>
    </lineage>
</organism>
<feature type="transmembrane region" description="Helical" evidence="1">
    <location>
        <begin position="6"/>
        <end position="25"/>
    </location>
</feature>
<evidence type="ECO:0000256" key="1">
    <source>
        <dbReference type="SAM" id="Phobius"/>
    </source>
</evidence>
<reference evidence="3" key="1">
    <citation type="submission" date="2017-09" db="EMBL/GenBank/DDBJ databases">
        <title>Depth-based differentiation of microbial function through sediment-hosted aquifers and enrichment of novel symbionts in the deep terrestrial subsurface.</title>
        <authorList>
            <person name="Probst A.J."/>
            <person name="Ladd B."/>
            <person name="Jarett J.K."/>
            <person name="Geller-Mcgrath D.E."/>
            <person name="Sieber C.M.K."/>
            <person name="Emerson J.B."/>
            <person name="Anantharaman K."/>
            <person name="Thomas B.C."/>
            <person name="Malmstrom R."/>
            <person name="Stieglmeier M."/>
            <person name="Klingl A."/>
            <person name="Woyke T."/>
            <person name="Ryan C.M."/>
            <person name="Banfield J.F."/>
        </authorList>
    </citation>
    <scope>NUCLEOTIDE SEQUENCE [LARGE SCALE GENOMIC DNA]</scope>
</reference>
<dbReference type="AlphaFoldDB" id="A0A2H0USP0"/>
<protein>
    <submittedName>
        <fullName evidence="2">Uncharacterized protein</fullName>
    </submittedName>
</protein>
<dbReference type="Proteomes" id="UP000229615">
    <property type="component" value="Unassembled WGS sequence"/>
</dbReference>
<keyword evidence="1" id="KW-1133">Transmembrane helix</keyword>
<comment type="caution">
    <text evidence="2">The sequence shown here is derived from an EMBL/GenBank/DDBJ whole genome shotgun (WGS) entry which is preliminary data.</text>
</comment>
<proteinExistence type="predicted"/>
<dbReference type="EMBL" id="PFBB01000012">
    <property type="protein sequence ID" value="PIR88676.1"/>
    <property type="molecule type" value="Genomic_DNA"/>
</dbReference>
<evidence type="ECO:0000313" key="2">
    <source>
        <dbReference type="EMBL" id="PIR88676.1"/>
    </source>
</evidence>
<keyword evidence="1" id="KW-0472">Membrane</keyword>
<keyword evidence="1" id="KW-0812">Transmembrane</keyword>
<gene>
    <name evidence="2" type="ORF">COU09_01130</name>
</gene>
<name>A0A2H0USP0_9BACT</name>
<sequence>MEKGKFIILTIVIIVFAGIALGLLYSRLPGNNPQESQAGCESVGGDWDLATNRCLASYKPAGELCTDGGQCKSGVCFPPALTEEQTLDLANGPLKNIAGTCYPDELITGCVEQVLMGTISKESMCLD</sequence>
<accession>A0A2H0USP0</accession>